<evidence type="ECO:0000256" key="1">
    <source>
        <dbReference type="SAM" id="MobiDB-lite"/>
    </source>
</evidence>
<protein>
    <submittedName>
        <fullName evidence="2">Uncharacterized protein</fullName>
    </submittedName>
</protein>
<dbReference type="AlphaFoldDB" id="A0A2J6R032"/>
<proteinExistence type="predicted"/>
<dbReference type="Proteomes" id="UP000235786">
    <property type="component" value="Unassembled WGS sequence"/>
</dbReference>
<evidence type="ECO:0000313" key="3">
    <source>
        <dbReference type="Proteomes" id="UP000235786"/>
    </source>
</evidence>
<sequence length="425" mass="46826">MSGTNSSWSVISSPSESDTNNNINANASEKEYTAVFAPRSHDGAYSSQGVSDSHDIYFGGLLCAGHEVDLEGEVHSSNDERLIVGGSILEHNVQSVTHAHNLNRSESSSVSGSVIFTPSATSGERSLAGDVIARLSASLKKTSLQQESSDVALRTTHHPGSVAISANQENGSVMYNSENITKWLVVESTATVDQVIQELVNRGLVSEPTPAPLSNEVKKQPAASRVVLKDTKPASTLKGVVIEVREVVTDVNLSTFRRFVLTLPKITYKDKPHEGYFMLRQHPSTWYTALHEEGDYYLMALRSLRQIYGSVSATGILYVVLWANVYKSISVESKIWSKVEQLAKERLPKKVNFLVRVTGHTQEVASKLKAQLPYSKRRIVFKGNDFYFAIKQGEFMLLDHDAATELKKELIDLGIKAEGQTFMTF</sequence>
<feature type="region of interest" description="Disordered" evidence="1">
    <location>
        <begin position="1"/>
        <end position="23"/>
    </location>
</feature>
<reference evidence="2 3" key="1">
    <citation type="submission" date="2016-04" db="EMBL/GenBank/DDBJ databases">
        <title>A degradative enzymes factory behind the ericoid mycorrhizal symbiosis.</title>
        <authorList>
            <consortium name="DOE Joint Genome Institute"/>
            <person name="Martino E."/>
            <person name="Morin E."/>
            <person name="Grelet G."/>
            <person name="Kuo A."/>
            <person name="Kohler A."/>
            <person name="Daghino S."/>
            <person name="Barry K."/>
            <person name="Choi C."/>
            <person name="Cichocki N."/>
            <person name="Clum A."/>
            <person name="Copeland A."/>
            <person name="Hainaut M."/>
            <person name="Haridas S."/>
            <person name="Labutti K."/>
            <person name="Lindquist E."/>
            <person name="Lipzen A."/>
            <person name="Khouja H.-R."/>
            <person name="Murat C."/>
            <person name="Ohm R."/>
            <person name="Olson A."/>
            <person name="Spatafora J."/>
            <person name="Veneault-Fourrey C."/>
            <person name="Henrissat B."/>
            <person name="Grigoriev I."/>
            <person name="Martin F."/>
            <person name="Perotto S."/>
        </authorList>
    </citation>
    <scope>NUCLEOTIDE SEQUENCE [LARGE SCALE GENOMIC DNA]</scope>
    <source>
        <strain evidence="2 3">F</strain>
    </source>
</reference>
<keyword evidence="3" id="KW-1185">Reference proteome</keyword>
<name>A0A2J6R032_HYAVF</name>
<evidence type="ECO:0000313" key="2">
    <source>
        <dbReference type="EMBL" id="PMD31877.1"/>
    </source>
</evidence>
<dbReference type="EMBL" id="KZ613961">
    <property type="protein sequence ID" value="PMD31877.1"/>
    <property type="molecule type" value="Genomic_DNA"/>
</dbReference>
<feature type="compositionally biased region" description="Low complexity" evidence="1">
    <location>
        <begin position="1"/>
        <end position="17"/>
    </location>
</feature>
<accession>A0A2J6R032</accession>
<gene>
    <name evidence="2" type="ORF">L207DRAFT_536829</name>
</gene>
<organism evidence="2 3">
    <name type="scientific">Hyaloscypha variabilis (strain UAMH 11265 / GT02V1 / F)</name>
    <name type="common">Meliniomyces variabilis</name>
    <dbReference type="NCBI Taxonomy" id="1149755"/>
    <lineage>
        <taxon>Eukaryota</taxon>
        <taxon>Fungi</taxon>
        <taxon>Dikarya</taxon>
        <taxon>Ascomycota</taxon>
        <taxon>Pezizomycotina</taxon>
        <taxon>Leotiomycetes</taxon>
        <taxon>Helotiales</taxon>
        <taxon>Hyaloscyphaceae</taxon>
        <taxon>Hyaloscypha</taxon>
        <taxon>Hyaloscypha variabilis</taxon>
    </lineage>
</organism>
<dbReference type="OrthoDB" id="10628993at2759"/>